<dbReference type="GeneID" id="14469618"/>
<keyword evidence="2" id="KW-0496">Mitochondrion</keyword>
<protein>
    <submittedName>
        <fullName evidence="2">Uncharacterized protein</fullName>
    </submittedName>
</protein>
<sequence>MLKMLIIKTHSLSILWMLKLMVNDWVLSVKPLPLFWTISLSSQRQLARLKNKKTTRYLRIPT</sequence>
<proteinExistence type="predicted"/>
<feature type="signal peptide" evidence="1">
    <location>
        <begin position="1"/>
        <end position="28"/>
    </location>
</feature>
<reference evidence="2" key="1">
    <citation type="journal article" date="2014" name="PLoS ONE">
        <title>Mitochondrial Genome of Phlebia radiata Is the Second Largest (156 kbp) among Fungi and Features Signs of Genome Flexibility and Recent Recombination Events.</title>
        <authorList>
            <person name="Salavirta H."/>
            <person name="Oksanen I."/>
            <person name="Kuuskeri J."/>
            <person name="Makela M."/>
            <person name="Laine P."/>
            <person name="Paulin L."/>
            <person name="Lundell T."/>
        </authorList>
    </citation>
    <scope>NUCLEOTIDE SEQUENCE</scope>
    <source>
        <strain evidence="2">79</strain>
    </source>
</reference>
<gene>
    <name evidence="2" type="ORF">Pra_mt0322</name>
</gene>
<organism evidence="2">
    <name type="scientific">Phlebia radiata</name>
    <name type="common">White-rot fungus</name>
    <dbReference type="NCBI Taxonomy" id="5308"/>
    <lineage>
        <taxon>Eukaryota</taxon>
        <taxon>Fungi</taxon>
        <taxon>Dikarya</taxon>
        <taxon>Basidiomycota</taxon>
        <taxon>Agaricomycotina</taxon>
        <taxon>Agaricomycetes</taxon>
        <taxon>Polyporales</taxon>
        <taxon>Meruliaceae</taxon>
        <taxon>Phlebia</taxon>
    </lineage>
</organism>
<keyword evidence="1" id="KW-0732">Signal</keyword>
<dbReference type="RefSeq" id="YP_007374963.1">
    <property type="nucleotide sequence ID" value="NC_020148.1"/>
</dbReference>
<evidence type="ECO:0000256" key="1">
    <source>
        <dbReference type="SAM" id="SignalP"/>
    </source>
</evidence>
<geneLocation type="mitochondrion" evidence="2"/>
<feature type="chain" id="PRO_5003987637" evidence="1">
    <location>
        <begin position="29"/>
        <end position="62"/>
    </location>
</feature>
<evidence type="ECO:0000313" key="2">
    <source>
        <dbReference type="EMBL" id="CCF07390.1"/>
    </source>
</evidence>
<dbReference type="AlphaFoldDB" id="L8B9I6"/>
<name>L8B9I6_PHLRA</name>
<accession>L8B9I6</accession>
<dbReference type="EMBL" id="HE613568">
    <property type="protein sequence ID" value="CCF07390.1"/>
    <property type="molecule type" value="Genomic_DNA"/>
</dbReference>